<dbReference type="AlphaFoldDB" id="A0A7J6KNF1"/>
<evidence type="ECO:0000313" key="2">
    <source>
        <dbReference type="Proteomes" id="UP000591131"/>
    </source>
</evidence>
<keyword evidence="2" id="KW-1185">Reference proteome</keyword>
<gene>
    <name evidence="1" type="ORF">FOL47_002712</name>
</gene>
<name>A0A7J6KNF1_PERCH</name>
<comment type="caution">
    <text evidence="1">The sequence shown here is derived from an EMBL/GenBank/DDBJ whole genome shotgun (WGS) entry which is preliminary data.</text>
</comment>
<sequence length="238" mass="26143">MPKNAKTDAEWQSTMKAFAASKATTMPRGCAPPKNSKWYSTMQNIIRCPFGTCDVFRPTVVRGCNCGYHKTDTPAQSTPPVNHDCIKSVEAGPNKLRIVSTLPPKPKSMTVADIRGKSSFVPVTGSLRLYLYGPTVGQCVSCGSREMRVNAVSKLKMVYTESWPIYAQGLDLKCKSCGAHCTTFDNRYVKSLPRHMQVLPFVAYGAAFGVGKALITALRLGTPAKNLEEQVRSSLWRE</sequence>
<protein>
    <submittedName>
        <fullName evidence="1">Uncharacterized protein</fullName>
    </submittedName>
</protein>
<evidence type="ECO:0000313" key="1">
    <source>
        <dbReference type="EMBL" id="KAF4648853.1"/>
    </source>
</evidence>
<dbReference type="OrthoDB" id="445314at2759"/>
<reference evidence="1 2" key="1">
    <citation type="submission" date="2020-04" db="EMBL/GenBank/DDBJ databases">
        <title>Perkinsus chesapeaki whole genome sequence.</title>
        <authorList>
            <person name="Bogema D.R."/>
        </authorList>
    </citation>
    <scope>NUCLEOTIDE SEQUENCE [LARGE SCALE GENOMIC DNA]</scope>
    <source>
        <strain evidence="1">ATCC PRA-425</strain>
    </source>
</reference>
<dbReference type="EMBL" id="JAAPAO010001776">
    <property type="protein sequence ID" value="KAF4648853.1"/>
    <property type="molecule type" value="Genomic_DNA"/>
</dbReference>
<proteinExistence type="predicted"/>
<organism evidence="1 2">
    <name type="scientific">Perkinsus chesapeaki</name>
    <name type="common">Clam parasite</name>
    <name type="synonym">Perkinsus andrewsi</name>
    <dbReference type="NCBI Taxonomy" id="330153"/>
    <lineage>
        <taxon>Eukaryota</taxon>
        <taxon>Sar</taxon>
        <taxon>Alveolata</taxon>
        <taxon>Perkinsozoa</taxon>
        <taxon>Perkinsea</taxon>
        <taxon>Perkinsida</taxon>
        <taxon>Perkinsidae</taxon>
        <taxon>Perkinsus</taxon>
    </lineage>
</organism>
<dbReference type="Proteomes" id="UP000591131">
    <property type="component" value="Unassembled WGS sequence"/>
</dbReference>
<accession>A0A7J6KNF1</accession>